<reference evidence="2 3" key="1">
    <citation type="journal article" date="2020" name="Nature">
        <title>Six reference-quality genomes reveal evolution of bat adaptations.</title>
        <authorList>
            <person name="Jebb D."/>
            <person name="Huang Z."/>
            <person name="Pippel M."/>
            <person name="Hughes G.M."/>
            <person name="Lavrichenko K."/>
            <person name="Devanna P."/>
            <person name="Winkler S."/>
            <person name="Jermiin L.S."/>
            <person name="Skirmuntt E.C."/>
            <person name="Katzourakis A."/>
            <person name="Burkitt-Gray L."/>
            <person name="Ray D.A."/>
            <person name="Sullivan K.A.M."/>
            <person name="Roscito J.G."/>
            <person name="Kirilenko B.M."/>
            <person name="Davalos L.M."/>
            <person name="Corthals A.P."/>
            <person name="Power M.L."/>
            <person name="Jones G."/>
            <person name="Ransome R.D."/>
            <person name="Dechmann D.K.N."/>
            <person name="Locatelli A.G."/>
            <person name="Puechmaille S.J."/>
            <person name="Fedrigo O."/>
            <person name="Jarvis E.D."/>
            <person name="Hiller M."/>
            <person name="Vernes S.C."/>
            <person name="Myers E.W."/>
            <person name="Teeling E.C."/>
        </authorList>
    </citation>
    <scope>NUCLEOTIDE SEQUENCE [LARGE SCALE GENOMIC DNA]</scope>
    <source>
        <strain evidence="2">MRouAeg1</strain>
        <tissue evidence="2">Muscle</tissue>
    </source>
</reference>
<organism evidence="2 3">
    <name type="scientific">Rousettus aegyptiacus</name>
    <name type="common">Egyptian fruit bat</name>
    <name type="synonym">Pteropus aegyptiacus</name>
    <dbReference type="NCBI Taxonomy" id="9407"/>
    <lineage>
        <taxon>Eukaryota</taxon>
        <taxon>Metazoa</taxon>
        <taxon>Chordata</taxon>
        <taxon>Craniata</taxon>
        <taxon>Vertebrata</taxon>
        <taxon>Euteleostomi</taxon>
        <taxon>Mammalia</taxon>
        <taxon>Eutheria</taxon>
        <taxon>Laurasiatheria</taxon>
        <taxon>Chiroptera</taxon>
        <taxon>Yinpterochiroptera</taxon>
        <taxon>Pteropodoidea</taxon>
        <taxon>Pteropodidae</taxon>
        <taxon>Rousettinae</taxon>
        <taxon>Rousettus</taxon>
    </lineage>
</organism>
<keyword evidence="3" id="KW-1185">Reference proteome</keyword>
<proteinExistence type="predicted"/>
<evidence type="ECO:0000313" key="3">
    <source>
        <dbReference type="Proteomes" id="UP000593571"/>
    </source>
</evidence>
<sequence length="107" mass="11316">METLALGRWRRRRPEELQVLGDAKRARRSPDATAQDSGRPQVTARRSPGPEAQPGGRLPAGRPDVSQGPRSQGPRSAGAPLSGGSGARACRRCAAGESGHFNHVEGR</sequence>
<evidence type="ECO:0000256" key="1">
    <source>
        <dbReference type="SAM" id="MobiDB-lite"/>
    </source>
</evidence>
<accession>A0A7J8G4X3</accession>
<gene>
    <name evidence="2" type="ORF">HJG63_001641</name>
</gene>
<dbReference type="EMBL" id="JACASE010000006">
    <property type="protein sequence ID" value="KAF6454938.1"/>
    <property type="molecule type" value="Genomic_DNA"/>
</dbReference>
<comment type="caution">
    <text evidence="2">The sequence shown here is derived from an EMBL/GenBank/DDBJ whole genome shotgun (WGS) entry which is preliminary data.</text>
</comment>
<protein>
    <submittedName>
        <fullName evidence="2">Uncharacterized protein</fullName>
    </submittedName>
</protein>
<evidence type="ECO:0000313" key="2">
    <source>
        <dbReference type="EMBL" id="KAF6454938.1"/>
    </source>
</evidence>
<name>A0A7J8G4X3_ROUAE</name>
<dbReference type="Proteomes" id="UP000593571">
    <property type="component" value="Unassembled WGS sequence"/>
</dbReference>
<dbReference type="AlphaFoldDB" id="A0A7J8G4X3"/>
<feature type="region of interest" description="Disordered" evidence="1">
    <location>
        <begin position="1"/>
        <end position="90"/>
    </location>
</feature>